<sequence>MKSIDLVFRSNINGGLRHLKLTDVKSDLDAQTVKNMMQQIIDAKIFVDKNAELLYAKPVSAVYIDEQDHVLFEEK</sequence>
<evidence type="ECO:0000313" key="1">
    <source>
        <dbReference type="EMBL" id="SFV41390.1"/>
    </source>
</evidence>
<dbReference type="Pfam" id="PF11148">
    <property type="entry name" value="DUF2922"/>
    <property type="match status" value="1"/>
</dbReference>
<dbReference type="Proteomes" id="UP000190935">
    <property type="component" value="Chromosome I"/>
</dbReference>
<accession>A0A1K1KV78</accession>
<gene>
    <name evidence="1" type="ORF">LAC1533_1967</name>
</gene>
<evidence type="ECO:0008006" key="3">
    <source>
        <dbReference type="Google" id="ProtNLM"/>
    </source>
</evidence>
<dbReference type="EMBL" id="LT630287">
    <property type="protein sequence ID" value="SFV41390.1"/>
    <property type="molecule type" value="Genomic_DNA"/>
</dbReference>
<dbReference type="RefSeq" id="WP_079579453.1">
    <property type="nucleotide sequence ID" value="NZ_DAIMTB010000078.1"/>
</dbReference>
<dbReference type="InterPro" id="IPR021321">
    <property type="entry name" value="DUF2922"/>
</dbReference>
<evidence type="ECO:0000313" key="2">
    <source>
        <dbReference type="Proteomes" id="UP000190935"/>
    </source>
</evidence>
<organism evidence="1 2">
    <name type="scientific">Ligilactobacillus acidipiscis</name>
    <dbReference type="NCBI Taxonomy" id="89059"/>
    <lineage>
        <taxon>Bacteria</taxon>
        <taxon>Bacillati</taxon>
        <taxon>Bacillota</taxon>
        <taxon>Bacilli</taxon>
        <taxon>Lactobacillales</taxon>
        <taxon>Lactobacillaceae</taxon>
        <taxon>Ligilactobacillus</taxon>
    </lineage>
</organism>
<dbReference type="AlphaFoldDB" id="A0A1K1KV78"/>
<dbReference type="GeneID" id="95350074"/>
<protein>
    <recommendedName>
        <fullName evidence="3">DUF2922 domain-containing protein</fullName>
    </recommendedName>
</protein>
<name>A0A1K1KV78_9LACO</name>
<reference evidence="2" key="1">
    <citation type="submission" date="2016-11" db="EMBL/GenBank/DDBJ databases">
        <authorList>
            <person name="Papadimitriou K."/>
        </authorList>
    </citation>
    <scope>NUCLEOTIDE SEQUENCE [LARGE SCALE GENOMIC DNA]</scope>
    <source>
        <strain evidence="2">ACA-DC 1533</strain>
    </source>
</reference>
<proteinExistence type="predicted"/>
<dbReference type="KEGG" id="laca:LAC1533_1967"/>